<evidence type="ECO:0000259" key="2">
    <source>
        <dbReference type="Pfam" id="PF00932"/>
    </source>
</evidence>
<comment type="caution">
    <text evidence="3">The sequence shown here is derived from an EMBL/GenBank/DDBJ whole genome shotgun (WGS) entry which is preliminary data.</text>
</comment>
<dbReference type="SUPFAM" id="SSF74853">
    <property type="entry name" value="Lamin A/C globular tail domain"/>
    <property type="match status" value="1"/>
</dbReference>
<dbReference type="PROSITE" id="PS51257">
    <property type="entry name" value="PROKAR_LIPOPROTEIN"/>
    <property type="match status" value="1"/>
</dbReference>
<proteinExistence type="predicted"/>
<evidence type="ECO:0000256" key="1">
    <source>
        <dbReference type="SAM" id="SignalP"/>
    </source>
</evidence>
<organism evidence="3 4">
    <name type="scientific">Terrimonas rubra</name>
    <dbReference type="NCBI Taxonomy" id="1035890"/>
    <lineage>
        <taxon>Bacteria</taxon>
        <taxon>Pseudomonadati</taxon>
        <taxon>Bacteroidota</taxon>
        <taxon>Chitinophagia</taxon>
        <taxon>Chitinophagales</taxon>
        <taxon>Chitinophagaceae</taxon>
        <taxon>Terrimonas</taxon>
    </lineage>
</organism>
<reference evidence="4" key="1">
    <citation type="journal article" date="2019" name="Int. J. Syst. Evol. Microbiol.">
        <title>The Global Catalogue of Microorganisms (GCM) 10K type strain sequencing project: providing services to taxonomists for standard genome sequencing and annotation.</title>
        <authorList>
            <consortium name="The Broad Institute Genomics Platform"/>
            <consortium name="The Broad Institute Genome Sequencing Center for Infectious Disease"/>
            <person name="Wu L."/>
            <person name="Ma J."/>
        </authorList>
    </citation>
    <scope>NUCLEOTIDE SEQUENCE [LARGE SCALE GENOMIC DNA]</scope>
    <source>
        <strain evidence="4">KCTC 23299</strain>
    </source>
</reference>
<keyword evidence="4" id="KW-1185">Reference proteome</keyword>
<name>A0ABW6A1Q4_9BACT</name>
<dbReference type="EMBL" id="JBHUOZ010000001">
    <property type="protein sequence ID" value="MFD2919177.1"/>
    <property type="molecule type" value="Genomic_DNA"/>
</dbReference>
<accession>A0ABW6A1Q4</accession>
<feature type="domain" description="LTD" evidence="2">
    <location>
        <begin position="50"/>
        <end position="158"/>
    </location>
</feature>
<dbReference type="Pfam" id="PF00932">
    <property type="entry name" value="LTD"/>
    <property type="match status" value="1"/>
</dbReference>
<dbReference type="Proteomes" id="UP001597511">
    <property type="component" value="Unassembled WGS sequence"/>
</dbReference>
<dbReference type="RefSeq" id="WP_386096110.1">
    <property type="nucleotide sequence ID" value="NZ_JBHUOZ010000001.1"/>
</dbReference>
<dbReference type="InterPro" id="IPR001322">
    <property type="entry name" value="Lamin_tail_dom"/>
</dbReference>
<sequence length="255" mass="27589">MKYHIISLSVLLLFISSCASKIAFELVPPAGEDYNTELLLSEIATAINTDPNAGTSRNHYVELYNGTGETVNLGEYAIGYQASTDLTTLADWTFPGGNFITLSGNLKHDTCYVIASPQANTTAVPRNIEWGTTSTTAANASTPLQLSGNSAIALLKKDATGSITLNGNAYKIIDVFGSPLTGRLTATGSSSTRNNLIWTVAGETDTRNRTFWRKKSIRKPTTDWQLAKGTTPIDGEWELSADRDWKYNNVGLPTN</sequence>
<gene>
    <name evidence="3" type="ORF">ACFS6H_05585</name>
</gene>
<evidence type="ECO:0000313" key="3">
    <source>
        <dbReference type="EMBL" id="MFD2919177.1"/>
    </source>
</evidence>
<protein>
    <submittedName>
        <fullName evidence="3">Lamin tail domain-containing protein</fullName>
    </submittedName>
</protein>
<keyword evidence="1" id="KW-0732">Signal</keyword>
<evidence type="ECO:0000313" key="4">
    <source>
        <dbReference type="Proteomes" id="UP001597511"/>
    </source>
</evidence>
<feature type="chain" id="PRO_5045104863" evidence="1">
    <location>
        <begin position="24"/>
        <end position="255"/>
    </location>
</feature>
<dbReference type="InterPro" id="IPR036415">
    <property type="entry name" value="Lamin_tail_dom_sf"/>
</dbReference>
<feature type="signal peptide" evidence="1">
    <location>
        <begin position="1"/>
        <end position="23"/>
    </location>
</feature>